<evidence type="ECO:0000313" key="2">
    <source>
        <dbReference type="Proteomes" id="UP000275076"/>
    </source>
</evidence>
<sequence>HRIITEADGEYYVNQRYHFRGAFSDQHVVKSYITKVKQVYREVKAADIGLMYRMLPYVHMETNALCDNPFEKNPQKIRWFSRKELAEAIGVNPATLGRRLPKMTFGDEYVIARIKVGGSERYTFNPNVFYRRNTKPDDTLVAMFNVNKT</sequence>
<keyword evidence="2" id="KW-1185">Reference proteome</keyword>
<protein>
    <submittedName>
        <fullName evidence="1">Uncharacterized protein</fullName>
    </submittedName>
</protein>
<name>A0A428MSI6_9BACI</name>
<feature type="non-terminal residue" evidence="1">
    <location>
        <position position="1"/>
    </location>
</feature>
<accession>A0A428MSI6</accession>
<gene>
    <name evidence="1" type="ORF">D7Z54_32935</name>
</gene>
<dbReference type="Proteomes" id="UP000275076">
    <property type="component" value="Unassembled WGS sequence"/>
</dbReference>
<organism evidence="1 2">
    <name type="scientific">Salibacterium salarium</name>
    <dbReference type="NCBI Taxonomy" id="284579"/>
    <lineage>
        <taxon>Bacteria</taxon>
        <taxon>Bacillati</taxon>
        <taxon>Bacillota</taxon>
        <taxon>Bacilli</taxon>
        <taxon>Bacillales</taxon>
        <taxon>Bacillaceae</taxon>
    </lineage>
</organism>
<comment type="caution">
    <text evidence="1">The sequence shown here is derived from an EMBL/GenBank/DDBJ whole genome shotgun (WGS) entry which is preliminary data.</text>
</comment>
<proteinExistence type="predicted"/>
<evidence type="ECO:0000313" key="1">
    <source>
        <dbReference type="EMBL" id="RSL29117.1"/>
    </source>
</evidence>
<reference evidence="1 2" key="1">
    <citation type="submission" date="2018-10" db="EMBL/GenBank/DDBJ databases">
        <title>Draft genome sequence of Bacillus salarius IM0101, isolated from a hypersaline soil in Inner Mongolia, China.</title>
        <authorList>
            <person name="Yamprayoonswat W."/>
            <person name="Boonvisut S."/>
            <person name="Jumpathong W."/>
            <person name="Sittihan S."/>
            <person name="Ruangsuj P."/>
            <person name="Wanthongcharoen S."/>
            <person name="Thongpramul N."/>
            <person name="Pimmason S."/>
            <person name="Yu B."/>
            <person name="Yasawong M."/>
        </authorList>
    </citation>
    <scope>NUCLEOTIDE SEQUENCE [LARGE SCALE GENOMIC DNA]</scope>
    <source>
        <strain evidence="1 2">IM0101</strain>
    </source>
</reference>
<dbReference type="EMBL" id="RBVX01000093">
    <property type="protein sequence ID" value="RSL29117.1"/>
    <property type="molecule type" value="Genomic_DNA"/>
</dbReference>
<dbReference type="AlphaFoldDB" id="A0A428MSI6"/>